<dbReference type="EMBL" id="JANPWB010000008">
    <property type="protein sequence ID" value="KAJ1160847.1"/>
    <property type="molecule type" value="Genomic_DNA"/>
</dbReference>
<proteinExistence type="predicted"/>
<sequence length="106" mass="11592">MVITVRGGRRVTQNVSRFRKVVPGKDIADAGSTDEEDGRLEMGGASQLGSLHEDSRSNGVGHNRDPEGASSPDLRPLSGSELQGRHTRYHLRPNPNPSQRLKGFLY</sequence>
<keyword evidence="3" id="KW-1185">Reference proteome</keyword>
<comment type="caution">
    <text evidence="2">The sequence shown here is derived from an EMBL/GenBank/DDBJ whole genome shotgun (WGS) entry which is preliminary data.</text>
</comment>
<feature type="region of interest" description="Disordered" evidence="1">
    <location>
        <begin position="24"/>
        <end position="106"/>
    </location>
</feature>
<organism evidence="2 3">
    <name type="scientific">Pleurodeles waltl</name>
    <name type="common">Iberian ribbed newt</name>
    <dbReference type="NCBI Taxonomy" id="8319"/>
    <lineage>
        <taxon>Eukaryota</taxon>
        <taxon>Metazoa</taxon>
        <taxon>Chordata</taxon>
        <taxon>Craniata</taxon>
        <taxon>Vertebrata</taxon>
        <taxon>Euteleostomi</taxon>
        <taxon>Amphibia</taxon>
        <taxon>Batrachia</taxon>
        <taxon>Caudata</taxon>
        <taxon>Salamandroidea</taxon>
        <taxon>Salamandridae</taxon>
        <taxon>Pleurodelinae</taxon>
        <taxon>Pleurodeles</taxon>
    </lineage>
</organism>
<gene>
    <name evidence="2" type="ORF">NDU88_001340</name>
</gene>
<accession>A0AAV7S9I7</accession>
<protein>
    <submittedName>
        <fullName evidence="2">Uncharacterized protein</fullName>
    </submittedName>
</protein>
<feature type="compositionally biased region" description="Basic and acidic residues" evidence="1">
    <location>
        <begin position="51"/>
        <end position="67"/>
    </location>
</feature>
<evidence type="ECO:0000313" key="2">
    <source>
        <dbReference type="EMBL" id="KAJ1160847.1"/>
    </source>
</evidence>
<evidence type="ECO:0000256" key="1">
    <source>
        <dbReference type="SAM" id="MobiDB-lite"/>
    </source>
</evidence>
<dbReference type="AlphaFoldDB" id="A0AAV7S9I7"/>
<evidence type="ECO:0000313" key="3">
    <source>
        <dbReference type="Proteomes" id="UP001066276"/>
    </source>
</evidence>
<name>A0AAV7S9I7_PLEWA</name>
<dbReference type="Proteomes" id="UP001066276">
    <property type="component" value="Chromosome 4_2"/>
</dbReference>
<reference evidence="2" key="1">
    <citation type="journal article" date="2022" name="bioRxiv">
        <title>Sequencing and chromosome-scale assembly of the giantPleurodeles waltlgenome.</title>
        <authorList>
            <person name="Brown T."/>
            <person name="Elewa A."/>
            <person name="Iarovenko S."/>
            <person name="Subramanian E."/>
            <person name="Araus A.J."/>
            <person name="Petzold A."/>
            <person name="Susuki M."/>
            <person name="Suzuki K.-i.T."/>
            <person name="Hayashi T."/>
            <person name="Toyoda A."/>
            <person name="Oliveira C."/>
            <person name="Osipova E."/>
            <person name="Leigh N.D."/>
            <person name="Simon A."/>
            <person name="Yun M.H."/>
        </authorList>
    </citation>
    <scope>NUCLEOTIDE SEQUENCE</scope>
    <source>
        <strain evidence="2">20211129_DDA</strain>
        <tissue evidence="2">Liver</tissue>
    </source>
</reference>